<accession>A0A6J1HGT9</accession>
<dbReference type="Gene3D" id="2.40.70.10">
    <property type="entry name" value="Acid Proteases"/>
    <property type="match status" value="2"/>
</dbReference>
<evidence type="ECO:0000256" key="7">
    <source>
        <dbReference type="ARBA" id="ARBA00022801"/>
    </source>
</evidence>
<dbReference type="GeneID" id="111464204"/>
<dbReference type="Pfam" id="PF14541">
    <property type="entry name" value="TAXi_C"/>
    <property type="match status" value="1"/>
</dbReference>
<evidence type="ECO:0000256" key="5">
    <source>
        <dbReference type="ARBA" id="ARBA00022729"/>
    </source>
</evidence>
<name>A0A6J1HGT9_CUCMO</name>
<dbReference type="PANTHER" id="PTHR47967:SF66">
    <property type="entry name" value="ASPARTIC PROTEINASE CDR1-RELATED"/>
    <property type="match status" value="1"/>
</dbReference>
<evidence type="ECO:0000256" key="1">
    <source>
        <dbReference type="ARBA" id="ARBA00004613"/>
    </source>
</evidence>
<feature type="chain" id="PRO_5027053363" evidence="9">
    <location>
        <begin position="18"/>
        <end position="429"/>
    </location>
</feature>
<evidence type="ECO:0000256" key="8">
    <source>
        <dbReference type="ARBA" id="ARBA00023180"/>
    </source>
</evidence>
<dbReference type="CDD" id="cd05476">
    <property type="entry name" value="pepsin_A_like_plant"/>
    <property type="match status" value="1"/>
</dbReference>
<dbReference type="FunFam" id="2.40.70.10:FF:000016">
    <property type="entry name" value="Probable aspartic protease At2g35615"/>
    <property type="match status" value="1"/>
</dbReference>
<reference evidence="12" key="1">
    <citation type="submission" date="2025-08" db="UniProtKB">
        <authorList>
            <consortium name="RefSeq"/>
        </authorList>
    </citation>
    <scope>IDENTIFICATION</scope>
    <source>
        <tissue evidence="12">Young leaves</tissue>
    </source>
</reference>
<evidence type="ECO:0000256" key="4">
    <source>
        <dbReference type="ARBA" id="ARBA00022670"/>
    </source>
</evidence>
<dbReference type="InterPro" id="IPR032799">
    <property type="entry name" value="TAXi_C"/>
</dbReference>
<evidence type="ECO:0000259" key="10">
    <source>
        <dbReference type="PROSITE" id="PS51767"/>
    </source>
</evidence>
<dbReference type="PROSITE" id="PS51767">
    <property type="entry name" value="PEPTIDASE_A1"/>
    <property type="match status" value="1"/>
</dbReference>
<dbReference type="GO" id="GO:0004190">
    <property type="term" value="F:aspartic-type endopeptidase activity"/>
    <property type="evidence" value="ECO:0007669"/>
    <property type="project" value="UniProtKB-KW"/>
</dbReference>
<keyword evidence="6" id="KW-0064">Aspartyl protease</keyword>
<dbReference type="KEGG" id="cmos:111464204"/>
<dbReference type="InterPro" id="IPR001969">
    <property type="entry name" value="Aspartic_peptidase_AS"/>
</dbReference>
<protein>
    <submittedName>
        <fullName evidence="12">Aspartic proteinase CDR1-like</fullName>
    </submittedName>
</protein>
<dbReference type="Pfam" id="PF14543">
    <property type="entry name" value="TAXi_N"/>
    <property type="match status" value="1"/>
</dbReference>
<comment type="similarity">
    <text evidence="2">Belongs to the peptidase A1 family.</text>
</comment>
<comment type="subcellular location">
    <subcellularLocation>
        <location evidence="1">Secreted</location>
    </subcellularLocation>
</comment>
<keyword evidence="4" id="KW-0645">Protease</keyword>
<dbReference type="AlphaFoldDB" id="A0A6J1HGT9"/>
<sequence length="429" mass="45647">MALIFSLIFLISSAVFAAVNGEYGFSVEMIHRDSPKSPMYNPSETHYHRLANTLRRSILLNKAVALLDTAEAPMFNDRGEYLVEVSLGTPPFPILAIADTGSDIVWTQCQPCPKCYEQTAPMFDPSKSSTYKIIPCSSPSCALAGQERSCSDRSGCQYSISYGDGSHSNGDFAVDTVTMGSTSGRPVAFPRTVVGCGHDSAGTFSTNVSGIVGLGRGPASLVPQMGAASGGKFSYCLTPIGDSAESSKLNFGSNAQVAGSGTVSTPIKTSDRFNSFYSLNIEAMSVGGKRFEFPAASALGDGANVIIDSGTTLTILPTEFYSTFATAISDSISLERTEDPNQFLDFCFKTTNLDFEVPSVTVHFEGADVPLRRENVFVMVAENVVCLAFRGGDGQSISIYGNIAQNNFLVGYDVTRNSVSFKPADCSAM</sequence>
<dbReference type="Proteomes" id="UP000504609">
    <property type="component" value="Unplaced"/>
</dbReference>
<evidence type="ECO:0000256" key="9">
    <source>
        <dbReference type="SAM" id="SignalP"/>
    </source>
</evidence>
<dbReference type="InterPro" id="IPR033121">
    <property type="entry name" value="PEPTIDASE_A1"/>
</dbReference>
<organism evidence="11 12">
    <name type="scientific">Cucurbita moschata</name>
    <name type="common">Winter crookneck squash</name>
    <name type="synonym">Cucurbita pepo var. moschata</name>
    <dbReference type="NCBI Taxonomy" id="3662"/>
    <lineage>
        <taxon>Eukaryota</taxon>
        <taxon>Viridiplantae</taxon>
        <taxon>Streptophyta</taxon>
        <taxon>Embryophyta</taxon>
        <taxon>Tracheophyta</taxon>
        <taxon>Spermatophyta</taxon>
        <taxon>Magnoliopsida</taxon>
        <taxon>eudicotyledons</taxon>
        <taxon>Gunneridae</taxon>
        <taxon>Pentapetalae</taxon>
        <taxon>rosids</taxon>
        <taxon>fabids</taxon>
        <taxon>Cucurbitales</taxon>
        <taxon>Cucurbitaceae</taxon>
        <taxon>Cucurbiteae</taxon>
        <taxon>Cucurbita</taxon>
    </lineage>
</organism>
<evidence type="ECO:0000256" key="3">
    <source>
        <dbReference type="ARBA" id="ARBA00022525"/>
    </source>
</evidence>
<evidence type="ECO:0000256" key="6">
    <source>
        <dbReference type="ARBA" id="ARBA00022750"/>
    </source>
</evidence>
<evidence type="ECO:0000256" key="2">
    <source>
        <dbReference type="ARBA" id="ARBA00007447"/>
    </source>
</evidence>
<keyword evidence="7" id="KW-0378">Hydrolase</keyword>
<dbReference type="InterPro" id="IPR034161">
    <property type="entry name" value="Pepsin-like_plant"/>
</dbReference>
<dbReference type="GO" id="GO:0005576">
    <property type="term" value="C:extracellular region"/>
    <property type="evidence" value="ECO:0007669"/>
    <property type="project" value="UniProtKB-SubCell"/>
</dbReference>
<dbReference type="InterPro" id="IPR021109">
    <property type="entry name" value="Peptidase_aspartic_dom_sf"/>
</dbReference>
<evidence type="ECO:0000313" key="12">
    <source>
        <dbReference type="RefSeq" id="XP_022964067.1"/>
    </source>
</evidence>
<dbReference type="PROSITE" id="PS00141">
    <property type="entry name" value="ASP_PROTEASE"/>
    <property type="match status" value="2"/>
</dbReference>
<dbReference type="RefSeq" id="XP_022964067.1">
    <property type="nucleotide sequence ID" value="XM_023108299.1"/>
</dbReference>
<dbReference type="GO" id="GO:0006508">
    <property type="term" value="P:proteolysis"/>
    <property type="evidence" value="ECO:0007669"/>
    <property type="project" value="UniProtKB-KW"/>
</dbReference>
<dbReference type="InterPro" id="IPR051708">
    <property type="entry name" value="Plant_Aspart_Prot_A1"/>
</dbReference>
<feature type="domain" description="Peptidase A1" evidence="10">
    <location>
        <begin position="81"/>
        <end position="422"/>
    </location>
</feature>
<dbReference type="SUPFAM" id="SSF50630">
    <property type="entry name" value="Acid proteases"/>
    <property type="match status" value="1"/>
</dbReference>
<dbReference type="FunFam" id="2.40.70.10:FF:000050">
    <property type="entry name" value="Aspartic proteinase CDR1"/>
    <property type="match status" value="1"/>
</dbReference>
<keyword evidence="8" id="KW-0325">Glycoprotein</keyword>
<proteinExistence type="inferred from homology"/>
<keyword evidence="11" id="KW-1185">Reference proteome</keyword>
<gene>
    <name evidence="12" type="primary">LOC111464204</name>
</gene>
<keyword evidence="3" id="KW-0964">Secreted</keyword>
<dbReference type="InterPro" id="IPR032861">
    <property type="entry name" value="TAXi_N"/>
</dbReference>
<evidence type="ECO:0000313" key="11">
    <source>
        <dbReference type="Proteomes" id="UP000504609"/>
    </source>
</evidence>
<keyword evidence="5 9" id="KW-0732">Signal</keyword>
<feature type="signal peptide" evidence="9">
    <location>
        <begin position="1"/>
        <end position="17"/>
    </location>
</feature>
<dbReference type="PANTHER" id="PTHR47967">
    <property type="entry name" value="OS07G0603500 PROTEIN-RELATED"/>
    <property type="match status" value="1"/>
</dbReference>